<gene>
    <name evidence="1" type="ORF">CAUJ_LOCUS5751</name>
</gene>
<comment type="caution">
    <text evidence="1">The sequence shown here is derived from an EMBL/GenBank/DDBJ whole genome shotgun (WGS) entry which is preliminary data.</text>
</comment>
<protein>
    <submittedName>
        <fullName evidence="1">Uncharacterized protein</fullName>
    </submittedName>
</protein>
<reference evidence="1" key="1">
    <citation type="submission" date="2020-10" db="EMBL/GenBank/DDBJ databases">
        <authorList>
            <person name="Kikuchi T."/>
        </authorList>
    </citation>
    <scope>NUCLEOTIDE SEQUENCE</scope>
    <source>
        <strain evidence="1">NKZ352</strain>
    </source>
</reference>
<dbReference type="Proteomes" id="UP000835052">
    <property type="component" value="Unassembled WGS sequence"/>
</dbReference>
<sequence length="107" mass="12310">MISPLNSMARSWKLNLLVHRSMFLWLKFLPLPTFTRILVFFLMPTSFLPLLLVSVTLKGSHLCLITNFGPLFIAPRRRLHSVRNLAVLSLKSWPTPKLPNTILTIPF</sequence>
<dbReference type="AlphaFoldDB" id="A0A8S1H3B0"/>
<evidence type="ECO:0000313" key="1">
    <source>
        <dbReference type="EMBL" id="CAD6189832.1"/>
    </source>
</evidence>
<accession>A0A8S1H3B0</accession>
<proteinExistence type="predicted"/>
<keyword evidence="2" id="KW-1185">Reference proteome</keyword>
<name>A0A8S1H3B0_9PELO</name>
<dbReference type="EMBL" id="CAJGYM010000012">
    <property type="protein sequence ID" value="CAD6189832.1"/>
    <property type="molecule type" value="Genomic_DNA"/>
</dbReference>
<organism evidence="1 2">
    <name type="scientific">Caenorhabditis auriculariae</name>
    <dbReference type="NCBI Taxonomy" id="2777116"/>
    <lineage>
        <taxon>Eukaryota</taxon>
        <taxon>Metazoa</taxon>
        <taxon>Ecdysozoa</taxon>
        <taxon>Nematoda</taxon>
        <taxon>Chromadorea</taxon>
        <taxon>Rhabditida</taxon>
        <taxon>Rhabditina</taxon>
        <taxon>Rhabditomorpha</taxon>
        <taxon>Rhabditoidea</taxon>
        <taxon>Rhabditidae</taxon>
        <taxon>Peloderinae</taxon>
        <taxon>Caenorhabditis</taxon>
    </lineage>
</organism>
<evidence type="ECO:0000313" key="2">
    <source>
        <dbReference type="Proteomes" id="UP000835052"/>
    </source>
</evidence>